<evidence type="ECO:0000259" key="4">
    <source>
        <dbReference type="PROSITE" id="PS51118"/>
    </source>
</evidence>
<reference evidence="5 6" key="1">
    <citation type="submission" date="2019-01" db="EMBL/GenBank/DDBJ databases">
        <title>Mucilaginibacter antarcticum sp. nov., isolated from antarctic soil.</title>
        <authorList>
            <person name="Yan Y.-Q."/>
            <person name="Du Z.-J."/>
        </authorList>
    </citation>
    <scope>NUCLEOTIDE SEQUENCE [LARGE SCALE GENOMIC DNA]</scope>
    <source>
        <strain evidence="5 6">F01003</strain>
    </source>
</reference>
<evidence type="ECO:0000313" key="6">
    <source>
        <dbReference type="Proteomes" id="UP000286701"/>
    </source>
</evidence>
<evidence type="ECO:0000256" key="2">
    <source>
        <dbReference type="ARBA" id="ARBA00023125"/>
    </source>
</evidence>
<keyword evidence="2" id="KW-0238">DNA-binding</keyword>
<dbReference type="InterPro" id="IPR036390">
    <property type="entry name" value="WH_DNA-bd_sf"/>
</dbReference>
<dbReference type="InterPro" id="IPR002577">
    <property type="entry name" value="HTH_HxlR"/>
</dbReference>
<dbReference type="AlphaFoldDB" id="A0A444MJK9"/>
<sequence length="120" mass="13770">MRDKEKHIFHRDVQDALELIGGRWRGAIMASLCGSHKRFSDLKADLNPVTSRVLIRELRYLEHNRLIVVERSSLAANSVLYSHSEHGSSCAPIIIQLRDWAVKHRIIMLDVIKENSNSKT</sequence>
<proteinExistence type="predicted"/>
<dbReference type="InterPro" id="IPR036388">
    <property type="entry name" value="WH-like_DNA-bd_sf"/>
</dbReference>
<accession>A0A444MJK9</accession>
<dbReference type="Gene3D" id="1.10.10.10">
    <property type="entry name" value="Winged helix-like DNA-binding domain superfamily/Winged helix DNA-binding domain"/>
    <property type="match status" value="1"/>
</dbReference>
<dbReference type="EMBL" id="SBIW01000011">
    <property type="protein sequence ID" value="RWY48382.1"/>
    <property type="molecule type" value="Genomic_DNA"/>
</dbReference>
<gene>
    <name evidence="5" type="ORF">EPL05_19775</name>
</gene>
<feature type="domain" description="HTH hxlR-type" evidence="4">
    <location>
        <begin position="11"/>
        <end position="109"/>
    </location>
</feature>
<dbReference type="SUPFAM" id="SSF46785">
    <property type="entry name" value="Winged helix' DNA-binding domain"/>
    <property type="match status" value="1"/>
</dbReference>
<evidence type="ECO:0000256" key="1">
    <source>
        <dbReference type="ARBA" id="ARBA00023015"/>
    </source>
</evidence>
<dbReference type="RefSeq" id="WP_128535729.1">
    <property type="nucleotide sequence ID" value="NZ_SBIW01000011.1"/>
</dbReference>
<dbReference type="PROSITE" id="PS51118">
    <property type="entry name" value="HTH_HXLR"/>
    <property type="match status" value="1"/>
</dbReference>
<comment type="caution">
    <text evidence="5">The sequence shown here is derived from an EMBL/GenBank/DDBJ whole genome shotgun (WGS) entry which is preliminary data.</text>
</comment>
<dbReference type="Proteomes" id="UP000286701">
    <property type="component" value="Unassembled WGS sequence"/>
</dbReference>
<keyword evidence="3" id="KW-0804">Transcription</keyword>
<name>A0A444MJK9_9SPHI</name>
<keyword evidence="6" id="KW-1185">Reference proteome</keyword>
<organism evidence="5 6">
    <name type="scientific">Mucilaginibacter gilvus</name>
    <dbReference type="NCBI Taxonomy" id="2305909"/>
    <lineage>
        <taxon>Bacteria</taxon>
        <taxon>Pseudomonadati</taxon>
        <taxon>Bacteroidota</taxon>
        <taxon>Sphingobacteriia</taxon>
        <taxon>Sphingobacteriales</taxon>
        <taxon>Sphingobacteriaceae</taxon>
        <taxon>Mucilaginibacter</taxon>
    </lineage>
</organism>
<dbReference type="GO" id="GO:0003677">
    <property type="term" value="F:DNA binding"/>
    <property type="evidence" value="ECO:0007669"/>
    <property type="project" value="UniProtKB-KW"/>
</dbReference>
<dbReference type="OrthoDB" id="2619345at2"/>
<dbReference type="PANTHER" id="PTHR33204">
    <property type="entry name" value="TRANSCRIPTIONAL REGULATOR, MARR FAMILY"/>
    <property type="match status" value="1"/>
</dbReference>
<evidence type="ECO:0000313" key="5">
    <source>
        <dbReference type="EMBL" id="RWY48382.1"/>
    </source>
</evidence>
<keyword evidence="1" id="KW-0805">Transcription regulation</keyword>
<protein>
    <submittedName>
        <fullName evidence="5">Transcriptional regulator</fullName>
    </submittedName>
</protein>
<dbReference type="Pfam" id="PF01638">
    <property type="entry name" value="HxlR"/>
    <property type="match status" value="1"/>
</dbReference>
<evidence type="ECO:0000256" key="3">
    <source>
        <dbReference type="ARBA" id="ARBA00023163"/>
    </source>
</evidence>
<dbReference type="PANTHER" id="PTHR33204:SF29">
    <property type="entry name" value="TRANSCRIPTIONAL REGULATOR"/>
    <property type="match status" value="1"/>
</dbReference>